<dbReference type="HOGENOM" id="CLU_019796_1_4_11"/>
<dbReference type="GO" id="GO:0051287">
    <property type="term" value="F:NAD binding"/>
    <property type="evidence" value="ECO:0007669"/>
    <property type="project" value="InterPro"/>
</dbReference>
<dbReference type="PANTHER" id="PTHR43761:SF1">
    <property type="entry name" value="D-ISOMER SPECIFIC 2-HYDROXYACID DEHYDROGENASE CATALYTIC DOMAIN-CONTAINING PROTEIN-RELATED"/>
    <property type="match status" value="1"/>
</dbReference>
<dbReference type="PROSITE" id="PS00671">
    <property type="entry name" value="D_2_HYDROXYACID_DH_3"/>
    <property type="match status" value="1"/>
</dbReference>
<dbReference type="AlphaFoldDB" id="E4N6D1"/>
<reference evidence="7 8" key="1">
    <citation type="journal article" date="2010" name="DNA Res.">
        <title>Genome sequence of Kitasatospora setae NBRC 14216T: an evolutionary snapshot of the family Streptomycetaceae.</title>
        <authorList>
            <person name="Ichikawa N."/>
            <person name="Oguchi A."/>
            <person name="Ikeda H."/>
            <person name="Ishikawa J."/>
            <person name="Kitani S."/>
            <person name="Watanabe Y."/>
            <person name="Nakamura S."/>
            <person name="Katano Y."/>
            <person name="Kishi E."/>
            <person name="Sasagawa M."/>
            <person name="Ankai A."/>
            <person name="Fukui S."/>
            <person name="Hashimoto Y."/>
            <person name="Kamata S."/>
            <person name="Otoguro M."/>
            <person name="Tanikawa S."/>
            <person name="Nihira T."/>
            <person name="Horinouchi S."/>
            <person name="Ohnishi Y."/>
            <person name="Hayakawa M."/>
            <person name="Kuzuyama T."/>
            <person name="Arisawa A."/>
            <person name="Nomoto F."/>
            <person name="Miura H."/>
            <person name="Takahashi Y."/>
            <person name="Fujita N."/>
        </authorList>
    </citation>
    <scope>NUCLEOTIDE SEQUENCE [LARGE SCALE GENOMIC DNA]</scope>
    <source>
        <strain evidence="8">ATCC 33774 / DSM 43861 / JCM 3304 / KCC A-0304 / NBRC 14216 / KM-6054</strain>
    </source>
</reference>
<keyword evidence="3" id="KW-0520">NAD</keyword>
<dbReference type="InterPro" id="IPR029753">
    <property type="entry name" value="D-isomer_DH_CS"/>
</dbReference>
<evidence type="ECO:0000259" key="5">
    <source>
        <dbReference type="Pfam" id="PF00389"/>
    </source>
</evidence>
<dbReference type="STRING" id="452652.KSE_09250"/>
<feature type="domain" description="D-isomer specific 2-hydroxyacid dehydrogenase catalytic" evidence="5">
    <location>
        <begin position="103"/>
        <end position="372"/>
    </location>
</feature>
<dbReference type="InterPro" id="IPR050418">
    <property type="entry name" value="D-iso_2-hydroxyacid_DH_PdxB"/>
</dbReference>
<dbReference type="RefSeq" id="WP_014134081.1">
    <property type="nucleotide sequence ID" value="NC_016109.1"/>
</dbReference>
<name>E4N6D1_KITSK</name>
<dbReference type="Pfam" id="PF02826">
    <property type="entry name" value="2-Hacid_dh_C"/>
    <property type="match status" value="1"/>
</dbReference>
<dbReference type="InterPro" id="IPR036291">
    <property type="entry name" value="NAD(P)-bd_dom_sf"/>
</dbReference>
<dbReference type="InterPro" id="IPR006139">
    <property type="entry name" value="D-isomer_2_OHA_DH_cat_dom"/>
</dbReference>
<keyword evidence="8" id="KW-1185">Reference proteome</keyword>
<dbReference type="Proteomes" id="UP000007076">
    <property type="component" value="Chromosome"/>
</dbReference>
<dbReference type="eggNOG" id="COG0111">
    <property type="taxonomic scope" value="Bacteria"/>
</dbReference>
<dbReference type="PROSITE" id="PS00670">
    <property type="entry name" value="D_2_HYDROXYACID_DH_2"/>
    <property type="match status" value="1"/>
</dbReference>
<evidence type="ECO:0000256" key="2">
    <source>
        <dbReference type="ARBA" id="ARBA00023002"/>
    </source>
</evidence>
<dbReference type="EMBL" id="AP010968">
    <property type="protein sequence ID" value="BAJ26762.1"/>
    <property type="molecule type" value="Genomic_DNA"/>
</dbReference>
<dbReference type="KEGG" id="ksk:KSE_09250"/>
<dbReference type="InterPro" id="IPR006140">
    <property type="entry name" value="D-isomer_DH_NAD-bd"/>
</dbReference>
<dbReference type="Gene3D" id="3.40.50.720">
    <property type="entry name" value="NAD(P)-binding Rossmann-like Domain"/>
    <property type="match status" value="2"/>
</dbReference>
<dbReference type="SUPFAM" id="SSF52283">
    <property type="entry name" value="Formate/glycerate dehydrogenase catalytic domain-like"/>
    <property type="match status" value="1"/>
</dbReference>
<dbReference type="Pfam" id="PF00389">
    <property type="entry name" value="2-Hacid_dh"/>
    <property type="match status" value="1"/>
</dbReference>
<evidence type="ECO:0000313" key="8">
    <source>
        <dbReference type="Proteomes" id="UP000007076"/>
    </source>
</evidence>
<dbReference type="SUPFAM" id="SSF51735">
    <property type="entry name" value="NAD(P)-binding Rossmann-fold domains"/>
    <property type="match status" value="1"/>
</dbReference>
<proteinExistence type="inferred from homology"/>
<organism evidence="7 8">
    <name type="scientific">Kitasatospora setae (strain ATCC 33774 / DSM 43861 / JCM 3304 / KCC A-0304 / NBRC 14216 / KM-6054)</name>
    <name type="common">Streptomyces setae</name>
    <dbReference type="NCBI Taxonomy" id="452652"/>
    <lineage>
        <taxon>Bacteria</taxon>
        <taxon>Bacillati</taxon>
        <taxon>Actinomycetota</taxon>
        <taxon>Actinomycetes</taxon>
        <taxon>Kitasatosporales</taxon>
        <taxon>Streptomycetaceae</taxon>
        <taxon>Kitasatospora</taxon>
    </lineage>
</organism>
<dbReference type="PATRIC" id="fig|452652.3.peg.915"/>
<sequence length="381" mass="38723">MDRAGPGGALAGGRGGPTALAAVLTGDAPARVLLLDAAPGELLERELGRYLDLGLAVTLNLRRVAEPASVRAGWAGRIAFTDFDAFQPGALQAEFSRNGRDGRGYDALKSRGGVPLRAAFLAAAAAPGPGRPLRVIGRAGAGTDHVDLPAAARLGVAVTHTPGSNADAVAEFALAQALALSRRLPELNTACHEGRWTSGGPSRSLSELTFGIAGLGLIGRALAARAVALGARVLGWSRTPVAVNGVEHVAELERLLAGSDVLSLHLPLTPDTRGLIGARELALLRPGALLLNTARGGIVDEAALAAALRDPAHPLAGAAVDTFEHEHAAFASPLFGAPGALLTPHVAGMTRQAMERAALRCAEQVAALLAGRADGVPVARA</sequence>
<evidence type="ECO:0000259" key="6">
    <source>
        <dbReference type="Pfam" id="PF02826"/>
    </source>
</evidence>
<feature type="domain" description="D-isomer specific 2-hydroxyacid dehydrogenase NAD-binding" evidence="6">
    <location>
        <begin position="175"/>
        <end position="347"/>
    </location>
</feature>
<evidence type="ECO:0000313" key="7">
    <source>
        <dbReference type="EMBL" id="BAJ26762.1"/>
    </source>
</evidence>
<evidence type="ECO:0000256" key="3">
    <source>
        <dbReference type="ARBA" id="ARBA00023027"/>
    </source>
</evidence>
<accession>E4N6D1</accession>
<protein>
    <submittedName>
        <fullName evidence="7">Putative oxidoreductase</fullName>
    </submittedName>
</protein>
<keyword evidence="2 4" id="KW-0560">Oxidoreductase</keyword>
<comment type="similarity">
    <text evidence="1 4">Belongs to the D-isomer specific 2-hydroxyacid dehydrogenase family.</text>
</comment>
<gene>
    <name evidence="7" type="ordered locus">KSE_09250</name>
</gene>
<dbReference type="GO" id="GO:0016616">
    <property type="term" value="F:oxidoreductase activity, acting on the CH-OH group of donors, NAD or NADP as acceptor"/>
    <property type="evidence" value="ECO:0007669"/>
    <property type="project" value="InterPro"/>
</dbReference>
<evidence type="ECO:0000256" key="1">
    <source>
        <dbReference type="ARBA" id="ARBA00005854"/>
    </source>
</evidence>
<dbReference type="PANTHER" id="PTHR43761">
    <property type="entry name" value="D-ISOMER SPECIFIC 2-HYDROXYACID DEHYDROGENASE FAMILY PROTEIN (AFU_ORTHOLOGUE AFUA_1G13630)"/>
    <property type="match status" value="1"/>
</dbReference>
<evidence type="ECO:0000256" key="4">
    <source>
        <dbReference type="RuleBase" id="RU003719"/>
    </source>
</evidence>